<dbReference type="PANTHER" id="PTHR46560:SF11">
    <property type="entry name" value="GH09980P"/>
    <property type="match status" value="1"/>
</dbReference>
<sequence length="458" mass="49877">MKQCNALARPGRDVCVAATKMRPKRLSVTGLRVRQSSAMKSLEWRLVADILMYGMDRLVVLSMGRRVPLLLPLLCWALLSHPFLILAQSNYASQANDIEYIGDGLPDSATLDGKVTKLDDLSPVIFLNRTKAYLNCGAGSMQVDLKFNEKFFGIAYADFNRNSACQVVGKGALSYKLELPLKGCGTKQECCSWNHDEECCGWNHDEECCGWNQDEEFVGGTMTRNVVGGTRKRNVVGGTRTRNVVGGTMTRNVVGGTRKRNVVGETMTRDVVGGTRTRNVVGGTMTRNVVGETMTRNVVGGTRKRNVVGGTMTRNVVGGTRTRNVVGGTMTRNVVGETRTREGETMTRNVVGGTMTRNVVGGTRLRNFVGETSTRDVVGEISTRDVVGETSTRDVVGETSTRDAMGVLETKDGVGETRSMPRFIIASGGCRPLLKMSSCSSNNSHTSRSAFTRVIPDW</sequence>
<evidence type="ECO:0000313" key="1">
    <source>
        <dbReference type="EMBL" id="CAD7585706.1"/>
    </source>
</evidence>
<reference evidence="1" key="1">
    <citation type="submission" date="2020-11" db="EMBL/GenBank/DDBJ databases">
        <authorList>
            <person name="Tran Van P."/>
        </authorList>
    </citation>
    <scope>NUCLEOTIDE SEQUENCE</scope>
</reference>
<proteinExistence type="predicted"/>
<dbReference type="PANTHER" id="PTHR46560">
    <property type="entry name" value="CYPHER, ISOFORM B"/>
    <property type="match status" value="1"/>
</dbReference>
<organism evidence="1">
    <name type="scientific">Timema genevievae</name>
    <name type="common">Walking stick</name>
    <dbReference type="NCBI Taxonomy" id="629358"/>
    <lineage>
        <taxon>Eukaryota</taxon>
        <taxon>Metazoa</taxon>
        <taxon>Ecdysozoa</taxon>
        <taxon>Arthropoda</taxon>
        <taxon>Hexapoda</taxon>
        <taxon>Insecta</taxon>
        <taxon>Pterygota</taxon>
        <taxon>Neoptera</taxon>
        <taxon>Polyneoptera</taxon>
        <taxon>Phasmatodea</taxon>
        <taxon>Timematodea</taxon>
        <taxon>Timematoidea</taxon>
        <taxon>Timematidae</taxon>
        <taxon>Timema</taxon>
    </lineage>
</organism>
<dbReference type="EMBL" id="OE839131">
    <property type="protein sequence ID" value="CAD7585706.1"/>
    <property type="molecule type" value="Genomic_DNA"/>
</dbReference>
<gene>
    <name evidence="1" type="ORF">TGEB3V08_LOCUS195</name>
</gene>
<name>A0A7R9PGR5_TIMGE</name>
<dbReference type="AlphaFoldDB" id="A0A7R9PGR5"/>
<protein>
    <submittedName>
        <fullName evidence="1">Uncharacterized protein</fullName>
    </submittedName>
</protein>
<accession>A0A7R9PGR5</accession>